<sequence length="76" mass="8374">MASINPKPLAQRTHEGGIAARITPIQQLTRSVNSCLLWEQEFYEDDIAISTRIANLAHNVTASLNINQSCSLNNLP</sequence>
<dbReference type="AlphaFoldDB" id="X1K4K8"/>
<dbReference type="EMBL" id="BARU01045162">
    <property type="protein sequence ID" value="GAH85214.1"/>
    <property type="molecule type" value="Genomic_DNA"/>
</dbReference>
<evidence type="ECO:0000313" key="1">
    <source>
        <dbReference type="EMBL" id="GAH85214.1"/>
    </source>
</evidence>
<gene>
    <name evidence="1" type="ORF">S03H2_68636</name>
</gene>
<organism evidence="1">
    <name type="scientific">marine sediment metagenome</name>
    <dbReference type="NCBI Taxonomy" id="412755"/>
    <lineage>
        <taxon>unclassified sequences</taxon>
        <taxon>metagenomes</taxon>
        <taxon>ecological metagenomes</taxon>
    </lineage>
</organism>
<protein>
    <submittedName>
        <fullName evidence="1">Uncharacterized protein</fullName>
    </submittedName>
</protein>
<reference evidence="1" key="1">
    <citation type="journal article" date="2014" name="Front. Microbiol.">
        <title>High frequency of phylogenetically diverse reductive dehalogenase-homologous genes in deep subseafloor sedimentary metagenomes.</title>
        <authorList>
            <person name="Kawai M."/>
            <person name="Futagami T."/>
            <person name="Toyoda A."/>
            <person name="Takaki Y."/>
            <person name="Nishi S."/>
            <person name="Hori S."/>
            <person name="Arai W."/>
            <person name="Tsubouchi T."/>
            <person name="Morono Y."/>
            <person name="Uchiyama I."/>
            <person name="Ito T."/>
            <person name="Fujiyama A."/>
            <person name="Inagaki F."/>
            <person name="Takami H."/>
        </authorList>
    </citation>
    <scope>NUCLEOTIDE SEQUENCE</scope>
    <source>
        <strain evidence="1">Expedition CK06-06</strain>
    </source>
</reference>
<comment type="caution">
    <text evidence="1">The sequence shown here is derived from an EMBL/GenBank/DDBJ whole genome shotgun (WGS) entry which is preliminary data.</text>
</comment>
<proteinExistence type="predicted"/>
<accession>X1K4K8</accession>
<name>X1K4K8_9ZZZZ</name>